<comment type="caution">
    <text evidence="1">The sequence shown here is derived from an EMBL/GenBank/DDBJ whole genome shotgun (WGS) entry which is preliminary data.</text>
</comment>
<name>A0ABU0M068_9BACT</name>
<gene>
    <name evidence="1" type="ORF">J2Z62_000681</name>
</gene>
<sequence length="175" mass="20957">MNNQNNKFDWLNNTGRDYDLNDLRVVLKKDHEPNPYEDIISIKKNWKIYAERFEEFAPLLPNAINLYRINSQKFLNKSELQPIFIKKQQTNSVVPRVEANLKHEIRLHQIDIEVQPQMAITSRKQSDSINFQHIDPNVSDWKKQPVNKKVLTEIYKPLTYYDVKDWIKFFIKGNK</sequence>
<protein>
    <submittedName>
        <fullName evidence="1">Uncharacterized protein</fullName>
    </submittedName>
</protein>
<keyword evidence="2" id="KW-1185">Reference proteome</keyword>
<dbReference type="RefSeq" id="WP_256547068.1">
    <property type="nucleotide sequence ID" value="NZ_CP101809.1"/>
</dbReference>
<accession>A0ABU0M068</accession>
<proteinExistence type="predicted"/>
<evidence type="ECO:0000313" key="2">
    <source>
        <dbReference type="Proteomes" id="UP001240643"/>
    </source>
</evidence>
<organism evidence="1 2">
    <name type="scientific">Mycoplasmoides fastidiosum</name>
    <dbReference type="NCBI Taxonomy" id="92758"/>
    <lineage>
        <taxon>Bacteria</taxon>
        <taxon>Bacillati</taxon>
        <taxon>Mycoplasmatota</taxon>
        <taxon>Mycoplasmoidales</taxon>
        <taxon>Mycoplasmoidaceae</taxon>
        <taxon>Mycoplasmoides</taxon>
    </lineage>
</organism>
<dbReference type="Proteomes" id="UP001240643">
    <property type="component" value="Unassembled WGS sequence"/>
</dbReference>
<reference evidence="1" key="1">
    <citation type="submission" date="2023-07" db="EMBL/GenBank/DDBJ databases">
        <title>Genomic Encyclopedia of Type Strains, Phase IV (KMG-IV): sequencing the most valuable type-strain genomes for metagenomic binning, comparative biology and taxonomic classification.</title>
        <authorList>
            <person name="Goeker M."/>
        </authorList>
    </citation>
    <scope>NUCLEOTIDE SEQUENCE [LARGE SCALE GENOMIC DNA]</scope>
    <source>
        <strain evidence="1">DSM 21204</strain>
    </source>
</reference>
<dbReference type="EMBL" id="JAUSWO010000001">
    <property type="protein sequence ID" value="MDQ0514243.1"/>
    <property type="molecule type" value="Genomic_DNA"/>
</dbReference>
<evidence type="ECO:0000313" key="1">
    <source>
        <dbReference type="EMBL" id="MDQ0514243.1"/>
    </source>
</evidence>